<comment type="caution">
    <text evidence="2">The sequence shown here is derived from an EMBL/GenBank/DDBJ whole genome shotgun (WGS) entry which is preliminary data.</text>
</comment>
<evidence type="ECO:0000313" key="3">
    <source>
        <dbReference type="Proteomes" id="UP000178606"/>
    </source>
</evidence>
<name>A0A1F6CRL8_HANXR</name>
<gene>
    <name evidence="2" type="ORF">A3F84_23555</name>
</gene>
<dbReference type="Gene3D" id="3.40.50.1010">
    <property type="entry name" value="5'-nuclease"/>
    <property type="match status" value="1"/>
</dbReference>
<proteinExistence type="predicted"/>
<dbReference type="InterPro" id="IPR029060">
    <property type="entry name" value="PIN-like_dom_sf"/>
</dbReference>
<protein>
    <recommendedName>
        <fullName evidence="1">PIN domain-containing protein</fullName>
    </recommendedName>
</protein>
<dbReference type="SUPFAM" id="SSF88723">
    <property type="entry name" value="PIN domain-like"/>
    <property type="match status" value="1"/>
</dbReference>
<dbReference type="AlphaFoldDB" id="A0A1F6CRL8"/>
<dbReference type="InterPro" id="IPR002716">
    <property type="entry name" value="PIN_dom"/>
</dbReference>
<dbReference type="EMBL" id="MFKF01000173">
    <property type="protein sequence ID" value="OGG51730.1"/>
    <property type="molecule type" value="Genomic_DNA"/>
</dbReference>
<feature type="domain" description="PIN" evidence="1">
    <location>
        <begin position="8"/>
        <end position="136"/>
    </location>
</feature>
<reference evidence="2 3" key="1">
    <citation type="journal article" date="2016" name="Nat. Commun.">
        <title>Thousands of microbial genomes shed light on interconnected biogeochemical processes in an aquifer system.</title>
        <authorList>
            <person name="Anantharaman K."/>
            <person name="Brown C.T."/>
            <person name="Hug L.A."/>
            <person name="Sharon I."/>
            <person name="Castelle C.J."/>
            <person name="Probst A.J."/>
            <person name="Thomas B.C."/>
            <person name="Singh A."/>
            <person name="Wilkins M.J."/>
            <person name="Karaoz U."/>
            <person name="Brodie E.L."/>
            <person name="Williams K.H."/>
            <person name="Hubbard S.S."/>
            <person name="Banfield J.F."/>
        </authorList>
    </citation>
    <scope>NUCLEOTIDE SEQUENCE [LARGE SCALE GENOMIC DNA]</scope>
    <source>
        <strain evidence="3">RIFCSPLOWO2_12_FULL_64_10</strain>
    </source>
</reference>
<dbReference type="Pfam" id="PF01850">
    <property type="entry name" value="PIN"/>
    <property type="match status" value="1"/>
</dbReference>
<sequence>MRDVRELFVDTNVLIYATNELSVWYPSATKSLQTARQLGIDLILSPQILREYLAAATRLSISGSGLSVPKILENFHTFQAEFRLVEDNRLVLKTLGDLLEKISVSGKQIHDANLVATMLTHGIRHLLTHNTGDFTRFSAFITVLPLEVIENEP</sequence>
<dbReference type="Proteomes" id="UP000178606">
    <property type="component" value="Unassembled WGS sequence"/>
</dbReference>
<evidence type="ECO:0000313" key="2">
    <source>
        <dbReference type="EMBL" id="OGG51730.1"/>
    </source>
</evidence>
<dbReference type="CDD" id="cd09854">
    <property type="entry name" value="PIN_VapC-like"/>
    <property type="match status" value="1"/>
</dbReference>
<accession>A0A1F6CRL8</accession>
<organism evidence="2 3">
    <name type="scientific">Handelsmanbacteria sp. (strain RIFCSPLOWO2_12_FULL_64_10)</name>
    <dbReference type="NCBI Taxonomy" id="1817868"/>
    <lineage>
        <taxon>Bacteria</taxon>
        <taxon>Candidatus Handelsmaniibacteriota</taxon>
    </lineage>
</organism>
<evidence type="ECO:0000259" key="1">
    <source>
        <dbReference type="Pfam" id="PF01850"/>
    </source>
</evidence>